<gene>
    <name evidence="1" type="ORF">HMPREF9439_01603</name>
</gene>
<reference evidence="1 2" key="1">
    <citation type="submission" date="2011-02" db="EMBL/GenBank/DDBJ databases">
        <authorList>
            <person name="Weinstock G."/>
            <person name="Sodergren E."/>
            <person name="Clifton S."/>
            <person name="Fulton L."/>
            <person name="Fulton B."/>
            <person name="Courtney L."/>
            <person name="Fronick C."/>
            <person name="Harrison M."/>
            <person name="Strong C."/>
            <person name="Farmer C."/>
            <person name="Delahaunty K."/>
            <person name="Markovic C."/>
            <person name="Hall O."/>
            <person name="Minx P."/>
            <person name="Tomlinson C."/>
            <person name="Mitreva M."/>
            <person name="Hou S."/>
            <person name="Chen J."/>
            <person name="Wollam A."/>
            <person name="Pepin K.H."/>
            <person name="Johnson M."/>
            <person name="Bhonagiri V."/>
            <person name="Zhang X."/>
            <person name="Suruliraj S."/>
            <person name="Warren W."/>
            <person name="Chinwalla A."/>
            <person name="Mardis E.R."/>
            <person name="Wilson R.K."/>
        </authorList>
    </citation>
    <scope>NUCLEOTIDE SEQUENCE [LARGE SCALE GENOMIC DNA]</scope>
    <source>
        <strain evidence="1 2">YIT 11859</strain>
    </source>
</reference>
<organism evidence="1 2">
    <name type="scientific">Parasutterella excrementihominis YIT 11859</name>
    <dbReference type="NCBI Taxonomy" id="762966"/>
    <lineage>
        <taxon>Bacteria</taxon>
        <taxon>Pseudomonadati</taxon>
        <taxon>Pseudomonadota</taxon>
        <taxon>Betaproteobacteria</taxon>
        <taxon>Burkholderiales</taxon>
        <taxon>Sutterellaceae</taxon>
        <taxon>Parasutterella</taxon>
    </lineage>
</organism>
<dbReference type="eggNOG" id="ENOG50317XF">
    <property type="taxonomic scope" value="Bacteria"/>
</dbReference>
<dbReference type="EMBL" id="AFBP01000047">
    <property type="protein sequence ID" value="EGG54098.1"/>
    <property type="molecule type" value="Genomic_DNA"/>
</dbReference>
<protein>
    <submittedName>
        <fullName evidence="1">Uncharacterized protein</fullName>
    </submittedName>
</protein>
<dbReference type="AlphaFoldDB" id="F3QKY8"/>
<evidence type="ECO:0000313" key="1">
    <source>
        <dbReference type="EMBL" id="EGG54098.1"/>
    </source>
</evidence>
<dbReference type="HOGENOM" id="CLU_2451908_0_0_4"/>
<accession>F3QKY8</accession>
<proteinExistence type="predicted"/>
<keyword evidence="2" id="KW-1185">Reference proteome</keyword>
<dbReference type="Proteomes" id="UP000005156">
    <property type="component" value="Unassembled WGS sequence"/>
</dbReference>
<comment type="caution">
    <text evidence="1">The sequence shown here is derived from an EMBL/GenBank/DDBJ whole genome shotgun (WGS) entry which is preliminary data.</text>
</comment>
<sequence length="89" mass="10393">MGSQYGSTDLPRYWITLDKETIFDYPKHFIHSEGPDENSRIAYEALSIYPYSSETSEISNMLREYIDTPLSELMTKRSLGTHRHSSSRR</sequence>
<evidence type="ECO:0000313" key="2">
    <source>
        <dbReference type="Proteomes" id="UP000005156"/>
    </source>
</evidence>
<name>F3QKY8_9BURK</name>